<comment type="caution">
    <text evidence="1">The sequence shown here is derived from an EMBL/GenBank/DDBJ whole genome shotgun (WGS) entry which is preliminary data.</text>
</comment>
<protein>
    <submittedName>
        <fullName evidence="1">Uncharacterized protein</fullName>
    </submittedName>
</protein>
<reference evidence="1" key="2">
    <citation type="journal article" date="2022" name="New Phytol.">
        <title>Evolutionary transition to the ectomycorrhizal habit in the genomes of a hyperdiverse lineage of mushroom-forming fungi.</title>
        <authorList>
            <person name="Looney B."/>
            <person name="Miyauchi S."/>
            <person name="Morin E."/>
            <person name="Drula E."/>
            <person name="Courty P.E."/>
            <person name="Kohler A."/>
            <person name="Kuo A."/>
            <person name="LaButti K."/>
            <person name="Pangilinan J."/>
            <person name="Lipzen A."/>
            <person name="Riley R."/>
            <person name="Andreopoulos W."/>
            <person name="He G."/>
            <person name="Johnson J."/>
            <person name="Nolan M."/>
            <person name="Tritt A."/>
            <person name="Barry K.W."/>
            <person name="Grigoriev I.V."/>
            <person name="Nagy L.G."/>
            <person name="Hibbett D."/>
            <person name="Henrissat B."/>
            <person name="Matheny P.B."/>
            <person name="Labbe J."/>
            <person name="Martin F.M."/>
        </authorList>
    </citation>
    <scope>NUCLEOTIDE SEQUENCE</scope>
    <source>
        <strain evidence="1">FP105234-sp</strain>
    </source>
</reference>
<reference evidence="1" key="1">
    <citation type="submission" date="2021-02" db="EMBL/GenBank/DDBJ databases">
        <authorList>
            <consortium name="DOE Joint Genome Institute"/>
            <person name="Ahrendt S."/>
            <person name="Looney B.P."/>
            <person name="Miyauchi S."/>
            <person name="Morin E."/>
            <person name="Drula E."/>
            <person name="Courty P.E."/>
            <person name="Chicoki N."/>
            <person name="Fauchery L."/>
            <person name="Kohler A."/>
            <person name="Kuo A."/>
            <person name="Labutti K."/>
            <person name="Pangilinan J."/>
            <person name="Lipzen A."/>
            <person name="Riley R."/>
            <person name="Andreopoulos W."/>
            <person name="He G."/>
            <person name="Johnson J."/>
            <person name="Barry K.W."/>
            <person name="Grigoriev I.V."/>
            <person name="Nagy L."/>
            <person name="Hibbett D."/>
            <person name="Henrissat B."/>
            <person name="Matheny P.B."/>
            <person name="Labbe J."/>
            <person name="Martin F."/>
        </authorList>
    </citation>
    <scope>NUCLEOTIDE SEQUENCE</scope>
    <source>
        <strain evidence="1">FP105234-sp</strain>
    </source>
</reference>
<sequence length="419" mass="46714">MFSRLWVPPGCEPPPPVTPTLAVWWASLPALHRNLGICIFLVFAILLLLFVIGFFNLRRELHILQKARSYDLALHAARSSELNSAVARATSTQGEIQCLQRLLDTRQGEFQRLQRLFDTVSSNHRAVYYAHRKSLSTIAAGQRWATDMNAAFNQFAADAQCGYDALLVKYEDMMAKCHKLTAKCKNMTAERRKLMQERQADADKASIKASISSSFARRLRLTLPLWKIHQLRITLGALGRALKVVKERMGWEGLLIHEEAPDWTTPAPAPSPVNIDSALKNIASLNDTIRAQGNLIHVQTMTIELLEKERVVAMQQGVDAMQKRNGEFAYILQETETLLRHCKCKDEVEATSSEKDKQICLPMDGFRGALSTLDDESSTTESSAGEATLATAPFTPDLEKPTALDVPDAEVCLALVRLS</sequence>
<dbReference type="Proteomes" id="UP000814033">
    <property type="component" value="Unassembled WGS sequence"/>
</dbReference>
<keyword evidence="2" id="KW-1185">Reference proteome</keyword>
<name>A0ACB8RFZ1_9AGAM</name>
<accession>A0ACB8RFZ1</accession>
<gene>
    <name evidence="1" type="ORF">FA95DRAFT_1575489</name>
</gene>
<organism evidence="1 2">
    <name type="scientific">Auriscalpium vulgare</name>
    <dbReference type="NCBI Taxonomy" id="40419"/>
    <lineage>
        <taxon>Eukaryota</taxon>
        <taxon>Fungi</taxon>
        <taxon>Dikarya</taxon>
        <taxon>Basidiomycota</taxon>
        <taxon>Agaricomycotina</taxon>
        <taxon>Agaricomycetes</taxon>
        <taxon>Russulales</taxon>
        <taxon>Auriscalpiaceae</taxon>
        <taxon>Auriscalpium</taxon>
    </lineage>
</organism>
<proteinExistence type="predicted"/>
<evidence type="ECO:0000313" key="2">
    <source>
        <dbReference type="Proteomes" id="UP000814033"/>
    </source>
</evidence>
<evidence type="ECO:0000313" key="1">
    <source>
        <dbReference type="EMBL" id="KAI0042809.1"/>
    </source>
</evidence>
<dbReference type="EMBL" id="MU276046">
    <property type="protein sequence ID" value="KAI0042809.1"/>
    <property type="molecule type" value="Genomic_DNA"/>
</dbReference>